<comment type="caution">
    <text evidence="2">The sequence shown here is derived from an EMBL/GenBank/DDBJ whole genome shotgun (WGS) entry which is preliminary data.</text>
</comment>
<feature type="region of interest" description="Disordered" evidence="1">
    <location>
        <begin position="1"/>
        <end position="25"/>
    </location>
</feature>
<feature type="compositionally biased region" description="Polar residues" evidence="1">
    <location>
        <begin position="13"/>
        <end position="25"/>
    </location>
</feature>
<proteinExistence type="predicted"/>
<gene>
    <name evidence="2" type="ORF">M5D96_011068</name>
</gene>
<accession>A0A9P9YG72</accession>
<reference evidence="2" key="1">
    <citation type="journal article" date="2023" name="Genome Biol. Evol.">
        <title>Long-read-based Genome Assembly of Drosophila gunungcola Reveals Fewer Chemosensory Genes in Flower-breeding Species.</title>
        <authorList>
            <person name="Negi A."/>
            <person name="Liao B.Y."/>
            <person name="Yeh S.D."/>
        </authorList>
    </citation>
    <scope>NUCLEOTIDE SEQUENCE</scope>
    <source>
        <strain evidence="2">Sukarami</strain>
    </source>
</reference>
<protein>
    <submittedName>
        <fullName evidence="2">Uncharacterized protein</fullName>
    </submittedName>
</protein>
<dbReference type="AlphaFoldDB" id="A0A9P9YG72"/>
<sequence>MPACDDRCGWSNGDRSTNRRGTNARANTANCVHRSTGLHRCTPTEPTVSPESSWSRLRNYITTGRVCKCQCAHIDIFFAT</sequence>
<evidence type="ECO:0000313" key="3">
    <source>
        <dbReference type="Proteomes" id="UP001059596"/>
    </source>
</evidence>
<organism evidence="2 3">
    <name type="scientific">Drosophila gunungcola</name>
    <name type="common">fruit fly</name>
    <dbReference type="NCBI Taxonomy" id="103775"/>
    <lineage>
        <taxon>Eukaryota</taxon>
        <taxon>Metazoa</taxon>
        <taxon>Ecdysozoa</taxon>
        <taxon>Arthropoda</taxon>
        <taxon>Hexapoda</taxon>
        <taxon>Insecta</taxon>
        <taxon>Pterygota</taxon>
        <taxon>Neoptera</taxon>
        <taxon>Endopterygota</taxon>
        <taxon>Diptera</taxon>
        <taxon>Brachycera</taxon>
        <taxon>Muscomorpha</taxon>
        <taxon>Ephydroidea</taxon>
        <taxon>Drosophilidae</taxon>
        <taxon>Drosophila</taxon>
        <taxon>Sophophora</taxon>
    </lineage>
</organism>
<evidence type="ECO:0000256" key="1">
    <source>
        <dbReference type="SAM" id="MobiDB-lite"/>
    </source>
</evidence>
<dbReference type="Proteomes" id="UP001059596">
    <property type="component" value="Unassembled WGS sequence"/>
</dbReference>
<name>A0A9P9YG72_9MUSC</name>
<keyword evidence="3" id="KW-1185">Reference proteome</keyword>
<dbReference type="EMBL" id="JAMKOV010000022">
    <property type="protein sequence ID" value="KAI8036208.1"/>
    <property type="molecule type" value="Genomic_DNA"/>
</dbReference>
<evidence type="ECO:0000313" key="2">
    <source>
        <dbReference type="EMBL" id="KAI8036208.1"/>
    </source>
</evidence>